<dbReference type="NCBIfam" id="TIGR00104">
    <property type="entry name" value="tRNA_TsaA"/>
    <property type="match status" value="1"/>
</dbReference>
<comment type="similarity">
    <text evidence="2">Belongs to the tRNA methyltransferase O family.</text>
</comment>
<dbReference type="SUPFAM" id="SSF118196">
    <property type="entry name" value="YaeB-like"/>
    <property type="match status" value="1"/>
</dbReference>
<sequence>MKQLGEVFEFSAIGVVRTPFKDRFGVPRQPGLAAQAKGVIKINPDPDLKTALRSLEEFTHIWIVFVFHDHGGKGWKPSIRPPRLGGNRKVGVLASRSPHRPNPIGLSAVLVEKIDFDAEGGPEIHIGGVDLVDGTPVLDIKPYIAYADSIPQASAGWASAPIPRYPVIFSDEAENEILKRDPQGKQNLRALIVDVMELDPRPAFQKRQNPVTDSASWGQRYGIDVLGNDVKYELRESGLYVYDVQDLKK</sequence>
<name>A0A1Z3N7S6_BDEBC</name>
<dbReference type="Proteomes" id="UP000197003">
    <property type="component" value="Chromosome"/>
</dbReference>
<keyword evidence="4" id="KW-0489">Methyltransferase</keyword>
<feature type="domain" description="TsaA-like" evidence="3">
    <location>
        <begin position="10"/>
        <end position="152"/>
    </location>
</feature>
<dbReference type="PANTHER" id="PTHR12818">
    <property type="entry name" value="TRNA (ADENINE(37)-N6)-METHYLTRANSFERASE"/>
    <property type="match status" value="1"/>
</dbReference>
<dbReference type="GO" id="GO:0032259">
    <property type="term" value="P:methylation"/>
    <property type="evidence" value="ECO:0007669"/>
    <property type="project" value="UniProtKB-KW"/>
</dbReference>
<dbReference type="Gene3D" id="3.30.2310.10">
    <property type="entry name" value="YaeB-like"/>
    <property type="match status" value="1"/>
</dbReference>
<dbReference type="AlphaFoldDB" id="A0A1Z3N7S6"/>
<dbReference type="InterPro" id="IPR040372">
    <property type="entry name" value="YaeB-like"/>
</dbReference>
<gene>
    <name evidence="4" type="ORF">B9G79_07895</name>
</gene>
<dbReference type="PROSITE" id="PS51668">
    <property type="entry name" value="TSAA_2"/>
    <property type="match status" value="1"/>
</dbReference>
<keyword evidence="1" id="KW-0949">S-adenosyl-L-methionine</keyword>
<dbReference type="OrthoDB" id="5290300at2"/>
<evidence type="ECO:0000256" key="1">
    <source>
        <dbReference type="ARBA" id="ARBA00022691"/>
    </source>
</evidence>
<dbReference type="CDD" id="cd09281">
    <property type="entry name" value="UPF0066"/>
    <property type="match status" value="1"/>
</dbReference>
<dbReference type="GO" id="GO:0008168">
    <property type="term" value="F:methyltransferase activity"/>
    <property type="evidence" value="ECO:0007669"/>
    <property type="project" value="UniProtKB-KW"/>
</dbReference>
<evidence type="ECO:0000313" key="5">
    <source>
        <dbReference type="Proteomes" id="UP000197003"/>
    </source>
</evidence>
<dbReference type="PANTHER" id="PTHR12818:SF0">
    <property type="entry name" value="TRNA (ADENINE(37)-N6)-METHYLTRANSFERASE"/>
    <property type="match status" value="1"/>
</dbReference>
<organism evidence="4 5">
    <name type="scientific">Bdellovibrio bacteriovorus</name>
    <dbReference type="NCBI Taxonomy" id="959"/>
    <lineage>
        <taxon>Bacteria</taxon>
        <taxon>Pseudomonadati</taxon>
        <taxon>Bdellovibrionota</taxon>
        <taxon>Bdellovibrionia</taxon>
        <taxon>Bdellovibrionales</taxon>
        <taxon>Pseudobdellovibrionaceae</taxon>
        <taxon>Bdellovibrio</taxon>
    </lineage>
</organism>
<dbReference type="Gene3D" id="2.40.30.70">
    <property type="entry name" value="YaeB-like"/>
    <property type="match status" value="1"/>
</dbReference>
<dbReference type="RefSeq" id="WP_088565033.1">
    <property type="nucleotide sequence ID" value="NZ_CP020946.1"/>
</dbReference>
<dbReference type="InterPro" id="IPR023370">
    <property type="entry name" value="TrmO-like_N"/>
</dbReference>
<dbReference type="InterPro" id="IPR041369">
    <property type="entry name" value="TrmO_C"/>
</dbReference>
<dbReference type="Pfam" id="PF01980">
    <property type="entry name" value="TrmO_N"/>
    <property type="match status" value="1"/>
</dbReference>
<dbReference type="InterPro" id="IPR036413">
    <property type="entry name" value="YaeB-like_sf"/>
</dbReference>
<keyword evidence="4" id="KW-0808">Transferase</keyword>
<dbReference type="EMBL" id="CP020946">
    <property type="protein sequence ID" value="ASD63497.1"/>
    <property type="molecule type" value="Genomic_DNA"/>
</dbReference>
<protein>
    <submittedName>
        <fullName evidence="4">tRNA (N6-threonylcarbamoyladenosine(37)-N6)-methyltransferase TrmO</fullName>
    </submittedName>
</protein>
<dbReference type="InterPro" id="IPR036414">
    <property type="entry name" value="YaeB_N_sf"/>
</dbReference>
<proteinExistence type="inferred from homology"/>
<reference evidence="4 5" key="1">
    <citation type="submission" date="2017-04" db="EMBL/GenBank/DDBJ databases">
        <title>Whole genome sequence of Bdellovibrio bacteriovorus strain SSB218315.</title>
        <authorList>
            <person name="Oyedara O."/>
            <person name="Rodriguez-Perez M.A."/>
        </authorList>
    </citation>
    <scope>NUCLEOTIDE SEQUENCE [LARGE SCALE GENOMIC DNA]</scope>
    <source>
        <strain evidence="4 5">SSB218315</strain>
    </source>
</reference>
<dbReference type="Pfam" id="PF18389">
    <property type="entry name" value="TrmO_C"/>
    <property type="match status" value="1"/>
</dbReference>
<evidence type="ECO:0000256" key="2">
    <source>
        <dbReference type="ARBA" id="ARBA00033753"/>
    </source>
</evidence>
<evidence type="ECO:0000313" key="4">
    <source>
        <dbReference type="EMBL" id="ASD63497.1"/>
    </source>
</evidence>
<evidence type="ECO:0000259" key="3">
    <source>
        <dbReference type="PROSITE" id="PS51668"/>
    </source>
</evidence>
<accession>A0A1Z3N7S6</accession>